<dbReference type="PANTHER" id="PTHR23501:SF191">
    <property type="entry name" value="VACUOLAR BASIC AMINO ACID TRANSPORTER 4"/>
    <property type="match status" value="1"/>
</dbReference>
<dbReference type="PROSITE" id="PS50850">
    <property type="entry name" value="MFS"/>
    <property type="match status" value="1"/>
</dbReference>
<evidence type="ECO:0000256" key="4">
    <source>
        <dbReference type="ARBA" id="ARBA00022989"/>
    </source>
</evidence>
<dbReference type="STRING" id="71784.A0A1Y2BF71"/>
<keyword evidence="4 7" id="KW-1133">Transmembrane helix</keyword>
<evidence type="ECO:0000256" key="2">
    <source>
        <dbReference type="ARBA" id="ARBA00022448"/>
    </source>
</evidence>
<proteinExistence type="predicted"/>
<comment type="subcellular location">
    <subcellularLocation>
        <location evidence="1">Endomembrane system</location>
        <topology evidence="1">Multi-pass membrane protein</topology>
    </subcellularLocation>
</comment>
<dbReference type="InterPro" id="IPR036259">
    <property type="entry name" value="MFS_trans_sf"/>
</dbReference>
<dbReference type="Gene3D" id="1.20.1250.20">
    <property type="entry name" value="MFS general substrate transporter like domains"/>
    <property type="match status" value="1"/>
</dbReference>
<dbReference type="InterPro" id="IPR011701">
    <property type="entry name" value="MFS"/>
</dbReference>
<evidence type="ECO:0000256" key="6">
    <source>
        <dbReference type="SAM" id="MobiDB-lite"/>
    </source>
</evidence>
<gene>
    <name evidence="9" type="ORF">BCR39DRAFT_521350</name>
</gene>
<dbReference type="AlphaFoldDB" id="A0A1Y2BF71"/>
<feature type="transmembrane region" description="Helical" evidence="7">
    <location>
        <begin position="382"/>
        <end position="403"/>
    </location>
</feature>
<evidence type="ECO:0000259" key="8">
    <source>
        <dbReference type="PROSITE" id="PS50850"/>
    </source>
</evidence>
<dbReference type="Pfam" id="PF07690">
    <property type="entry name" value="MFS_1"/>
    <property type="match status" value="1"/>
</dbReference>
<evidence type="ECO:0000256" key="1">
    <source>
        <dbReference type="ARBA" id="ARBA00004127"/>
    </source>
</evidence>
<feature type="compositionally biased region" description="Basic and acidic residues" evidence="6">
    <location>
        <begin position="1"/>
        <end position="10"/>
    </location>
</feature>
<dbReference type="GO" id="GO:0012505">
    <property type="term" value="C:endomembrane system"/>
    <property type="evidence" value="ECO:0007669"/>
    <property type="project" value="UniProtKB-SubCell"/>
</dbReference>
<dbReference type="InParanoid" id="A0A1Y2BF71"/>
<dbReference type="OrthoDB" id="3437016at2759"/>
<feature type="transmembrane region" description="Helical" evidence="7">
    <location>
        <begin position="206"/>
        <end position="225"/>
    </location>
</feature>
<dbReference type="SUPFAM" id="SSF103473">
    <property type="entry name" value="MFS general substrate transporter"/>
    <property type="match status" value="1"/>
</dbReference>
<comment type="caution">
    <text evidence="9">The sequence shown here is derived from an EMBL/GenBank/DDBJ whole genome shotgun (WGS) entry which is preliminary data.</text>
</comment>
<keyword evidence="10" id="KW-1185">Reference proteome</keyword>
<dbReference type="GO" id="GO:0000329">
    <property type="term" value="C:fungal-type vacuole membrane"/>
    <property type="evidence" value="ECO:0007669"/>
    <property type="project" value="TreeGrafter"/>
</dbReference>
<dbReference type="PANTHER" id="PTHR23501">
    <property type="entry name" value="MAJOR FACILITATOR SUPERFAMILY"/>
    <property type="match status" value="1"/>
</dbReference>
<dbReference type="GO" id="GO:0005886">
    <property type="term" value="C:plasma membrane"/>
    <property type="evidence" value="ECO:0007669"/>
    <property type="project" value="TreeGrafter"/>
</dbReference>
<keyword evidence="5 7" id="KW-0472">Membrane</keyword>
<feature type="domain" description="Major facilitator superfamily (MFS) profile" evidence="8">
    <location>
        <begin position="55"/>
        <end position="444"/>
    </location>
</feature>
<keyword evidence="3 7" id="KW-0812">Transmembrane</keyword>
<dbReference type="InterPro" id="IPR020846">
    <property type="entry name" value="MFS_dom"/>
</dbReference>
<dbReference type="Gene3D" id="1.20.1720.10">
    <property type="entry name" value="Multidrug resistance protein D"/>
    <property type="match status" value="1"/>
</dbReference>
<evidence type="ECO:0000313" key="9">
    <source>
        <dbReference type="EMBL" id="ORY33117.1"/>
    </source>
</evidence>
<keyword evidence="2" id="KW-0813">Transport</keyword>
<feature type="transmembrane region" description="Helical" evidence="7">
    <location>
        <begin position="182"/>
        <end position="200"/>
    </location>
</feature>
<feature type="transmembrane region" description="Helical" evidence="7">
    <location>
        <begin position="415"/>
        <end position="435"/>
    </location>
</feature>
<name>A0A1Y2BF71_9TREE</name>
<feature type="transmembrane region" description="Helical" evidence="7">
    <location>
        <begin position="318"/>
        <end position="340"/>
    </location>
</feature>
<dbReference type="Proteomes" id="UP000193986">
    <property type="component" value="Unassembled WGS sequence"/>
</dbReference>
<feature type="transmembrane region" description="Helical" evidence="7">
    <location>
        <begin position="275"/>
        <end position="297"/>
    </location>
</feature>
<evidence type="ECO:0000256" key="7">
    <source>
        <dbReference type="SAM" id="Phobius"/>
    </source>
</evidence>
<accession>A0A1Y2BF71</accession>
<feature type="transmembrane region" description="Helical" evidence="7">
    <location>
        <begin position="150"/>
        <end position="170"/>
    </location>
</feature>
<evidence type="ECO:0000256" key="5">
    <source>
        <dbReference type="ARBA" id="ARBA00023136"/>
    </source>
</evidence>
<dbReference type="EMBL" id="MCFC01000007">
    <property type="protein sequence ID" value="ORY33117.1"/>
    <property type="molecule type" value="Genomic_DNA"/>
</dbReference>
<feature type="transmembrane region" description="Helical" evidence="7">
    <location>
        <begin position="52"/>
        <end position="77"/>
    </location>
</feature>
<feature type="region of interest" description="Disordered" evidence="6">
    <location>
        <begin position="1"/>
        <end position="41"/>
    </location>
</feature>
<feature type="transmembrane region" description="Helical" evidence="7">
    <location>
        <begin position="352"/>
        <end position="370"/>
    </location>
</feature>
<evidence type="ECO:0000313" key="10">
    <source>
        <dbReference type="Proteomes" id="UP000193986"/>
    </source>
</evidence>
<reference evidence="9 10" key="1">
    <citation type="submission" date="2016-07" db="EMBL/GenBank/DDBJ databases">
        <title>Pervasive Adenine N6-methylation of Active Genes in Fungi.</title>
        <authorList>
            <consortium name="DOE Joint Genome Institute"/>
            <person name="Mondo S.J."/>
            <person name="Dannebaum R.O."/>
            <person name="Kuo R.C."/>
            <person name="Labutti K."/>
            <person name="Haridas S."/>
            <person name="Kuo A."/>
            <person name="Salamov A."/>
            <person name="Ahrendt S.R."/>
            <person name="Lipzen A."/>
            <person name="Sullivan W."/>
            <person name="Andreopoulos W.B."/>
            <person name="Clum A."/>
            <person name="Lindquist E."/>
            <person name="Daum C."/>
            <person name="Ramamoorthy G.K."/>
            <person name="Gryganskyi A."/>
            <person name="Culley D."/>
            <person name="Magnuson J.K."/>
            <person name="James T.Y."/>
            <person name="O'Malley M.A."/>
            <person name="Stajich J.E."/>
            <person name="Spatafora J.W."/>
            <person name="Visel A."/>
            <person name="Grigoriev I.V."/>
        </authorList>
    </citation>
    <scope>NUCLEOTIDE SEQUENCE [LARGE SCALE GENOMIC DNA]</scope>
    <source>
        <strain evidence="9 10">68-887.2</strain>
    </source>
</reference>
<feature type="transmembrane region" description="Helical" evidence="7">
    <location>
        <begin position="246"/>
        <end position="269"/>
    </location>
</feature>
<protein>
    <submittedName>
        <fullName evidence="9">Major facilitator superfamily domain-containing protein</fullName>
    </submittedName>
</protein>
<evidence type="ECO:0000256" key="3">
    <source>
        <dbReference type="ARBA" id="ARBA00022692"/>
    </source>
</evidence>
<dbReference type="GO" id="GO:0015174">
    <property type="term" value="F:basic amino acid transmembrane transporter activity"/>
    <property type="evidence" value="ECO:0007669"/>
    <property type="project" value="TreeGrafter"/>
</dbReference>
<feature type="transmembrane region" description="Helical" evidence="7">
    <location>
        <begin position="120"/>
        <end position="144"/>
    </location>
</feature>
<organism evidence="9 10">
    <name type="scientific">Naematelia encephala</name>
    <dbReference type="NCBI Taxonomy" id="71784"/>
    <lineage>
        <taxon>Eukaryota</taxon>
        <taxon>Fungi</taxon>
        <taxon>Dikarya</taxon>
        <taxon>Basidiomycota</taxon>
        <taxon>Agaricomycotina</taxon>
        <taxon>Tremellomycetes</taxon>
        <taxon>Tremellales</taxon>
        <taxon>Naemateliaceae</taxon>
        <taxon>Naematelia</taxon>
    </lineage>
</organism>
<sequence length="444" mass="47316">MSTVADDERPLLGGASTGGNAHEGYGATSSSTSSESEVSEVEEKQHKEFKEIWALCLGLWTAVFCSALSASIVANIQLEIGSSFRAGSLVSWLGTAYLLGLTAMTPLYGRLAQVMGRKGAMLLALGLFFTGTLGCALAPSMIFILFARAIAGAGSGGLLTVTAIIISDLVSLADRGLYQGGVNVLFGAGASTGAVVGGAVADRYGWRVAFWIQIVPILVATVLVITQVHVPHHKGELSAWEKIKRIDWAGSVVLMISMSTFSISVSLATSSGYPWTHPLVLTLLAITISVLPLFAYIEKTAVEPILPLDLLTRAQPSLVLMGFVLNTATTFARLFMQPVYLHVTRGLNGSETGLLLLPSSISGALSSLYAGWHMRHFKEYKWFQFVVSLIPWLQALSITTLWGPETSVHRLWIEMAIGTLGGGATITTLLSTSFVSESMPLTNM</sequence>
<feature type="transmembrane region" description="Helical" evidence="7">
    <location>
        <begin position="89"/>
        <end position="108"/>
    </location>
</feature>